<organism evidence="1 2">
    <name type="scientific">Dentiscutata heterogama</name>
    <dbReference type="NCBI Taxonomy" id="1316150"/>
    <lineage>
        <taxon>Eukaryota</taxon>
        <taxon>Fungi</taxon>
        <taxon>Fungi incertae sedis</taxon>
        <taxon>Mucoromycota</taxon>
        <taxon>Glomeromycotina</taxon>
        <taxon>Glomeromycetes</taxon>
        <taxon>Diversisporales</taxon>
        <taxon>Gigasporaceae</taxon>
        <taxon>Dentiscutata</taxon>
    </lineage>
</organism>
<accession>A0ACA9M3P0</accession>
<evidence type="ECO:0000313" key="1">
    <source>
        <dbReference type="EMBL" id="CAG8568056.1"/>
    </source>
</evidence>
<dbReference type="EMBL" id="CAJVPU010007038">
    <property type="protein sequence ID" value="CAG8568056.1"/>
    <property type="molecule type" value="Genomic_DNA"/>
</dbReference>
<proteinExistence type="predicted"/>
<sequence length="55" mass="6063">DKSKDINLLKTLASIAEINDCDLFDADTDSKFAIKEVVVLISKVVAWDIARIVAK</sequence>
<evidence type="ECO:0000313" key="2">
    <source>
        <dbReference type="Proteomes" id="UP000789702"/>
    </source>
</evidence>
<feature type="non-terminal residue" evidence="1">
    <location>
        <position position="1"/>
    </location>
</feature>
<comment type="caution">
    <text evidence="1">The sequence shown here is derived from an EMBL/GenBank/DDBJ whole genome shotgun (WGS) entry which is preliminary data.</text>
</comment>
<protein>
    <submittedName>
        <fullName evidence="1">12815_t:CDS:1</fullName>
    </submittedName>
</protein>
<reference evidence="1" key="1">
    <citation type="submission" date="2021-06" db="EMBL/GenBank/DDBJ databases">
        <authorList>
            <person name="Kallberg Y."/>
            <person name="Tangrot J."/>
            <person name="Rosling A."/>
        </authorList>
    </citation>
    <scope>NUCLEOTIDE SEQUENCE</scope>
    <source>
        <strain evidence="1">IL203A</strain>
    </source>
</reference>
<dbReference type="Proteomes" id="UP000789702">
    <property type="component" value="Unassembled WGS sequence"/>
</dbReference>
<name>A0ACA9M3P0_9GLOM</name>
<keyword evidence="2" id="KW-1185">Reference proteome</keyword>
<gene>
    <name evidence="1" type="ORF">DHETER_LOCUS5937</name>
</gene>